<evidence type="ECO:0000313" key="3">
    <source>
        <dbReference type="Proteomes" id="UP000008549"/>
    </source>
</evidence>
<protein>
    <submittedName>
        <fullName evidence="2">Protein CBG27396</fullName>
    </submittedName>
</protein>
<feature type="signal peptide" evidence="1">
    <location>
        <begin position="1"/>
        <end position="25"/>
    </location>
</feature>
<dbReference type="EMBL" id="HE600961">
    <property type="protein sequence ID" value="CAS00203.1"/>
    <property type="molecule type" value="Genomic_DNA"/>
</dbReference>
<accession>B6IJX3</accession>
<gene>
    <name evidence="2 4" type="ORF">CBG27396</name>
    <name evidence="2" type="ORF">CBG_27396</name>
</gene>
<evidence type="ECO:0000313" key="4">
    <source>
        <dbReference type="WormBase" id="CBG27396"/>
    </source>
</evidence>
<dbReference type="InParanoid" id="B6IJX3"/>
<feature type="chain" id="PRO_5002846560" evidence="1">
    <location>
        <begin position="26"/>
        <end position="37"/>
    </location>
</feature>
<dbReference type="HOGENOM" id="CLU_3351571_0_0_1"/>
<name>B6IJX3_CAEBR</name>
<keyword evidence="1" id="KW-0732">Signal</keyword>
<dbReference type="WormBase" id="CBG27396">
    <property type="protein sequence ID" value="CBP29223"/>
    <property type="gene ID" value="WBGene00088810"/>
</dbReference>
<sequence>MPVYTTPSLLLILLPLNGYLPPLSATTTTQAYAFSSS</sequence>
<dbReference type="CTD" id="68918849"/>
<reference evidence="2 3" key="1">
    <citation type="journal article" date="2003" name="PLoS Biol.">
        <title>The genome sequence of Caenorhabditis briggsae: a platform for comparative genomics.</title>
        <authorList>
            <person name="Stein L.D."/>
            <person name="Bao Z."/>
            <person name="Blasiar D."/>
            <person name="Blumenthal T."/>
            <person name="Brent M.R."/>
            <person name="Chen N."/>
            <person name="Chinwalla A."/>
            <person name="Clarke L."/>
            <person name="Clee C."/>
            <person name="Coghlan A."/>
            <person name="Coulson A."/>
            <person name="D'Eustachio P."/>
            <person name="Fitch D.H."/>
            <person name="Fulton L.A."/>
            <person name="Fulton R.E."/>
            <person name="Griffiths-Jones S."/>
            <person name="Harris T.W."/>
            <person name="Hillier L.W."/>
            <person name="Kamath R."/>
            <person name="Kuwabara P.E."/>
            <person name="Mardis E.R."/>
            <person name="Marra M.A."/>
            <person name="Miner T.L."/>
            <person name="Minx P."/>
            <person name="Mullikin J.C."/>
            <person name="Plumb R.W."/>
            <person name="Rogers J."/>
            <person name="Schein J.E."/>
            <person name="Sohrmann M."/>
            <person name="Spieth J."/>
            <person name="Stajich J.E."/>
            <person name="Wei C."/>
            <person name="Willey D."/>
            <person name="Wilson R.K."/>
            <person name="Durbin R."/>
            <person name="Waterston R.H."/>
        </authorList>
    </citation>
    <scope>NUCLEOTIDE SEQUENCE [LARGE SCALE GENOMIC DNA]</scope>
    <source>
        <strain evidence="2 3">AF16</strain>
    </source>
</reference>
<dbReference type="AlphaFoldDB" id="B6IJX3"/>
<reference evidence="2 3" key="2">
    <citation type="journal article" date="2011" name="PLoS Genet.">
        <title>Caenorhabditis briggsae recombinant inbred line genotypes reveal inter-strain incompatibility and the evolution of recombination.</title>
        <authorList>
            <person name="Ross J.A."/>
            <person name="Koboldt D.C."/>
            <person name="Staisch J.E."/>
            <person name="Chamberlin H.M."/>
            <person name="Gupta B.P."/>
            <person name="Miller R.D."/>
            <person name="Baird S.E."/>
            <person name="Haag E.S."/>
        </authorList>
    </citation>
    <scope>NUCLEOTIDE SEQUENCE [LARGE SCALE GENOMIC DNA]</scope>
    <source>
        <strain evidence="2 3">AF16</strain>
    </source>
</reference>
<keyword evidence="3" id="KW-1185">Reference proteome</keyword>
<evidence type="ECO:0000313" key="2">
    <source>
        <dbReference type="EMBL" id="CAS00203.1"/>
    </source>
</evidence>
<dbReference type="RefSeq" id="XP_045099763.1">
    <property type="nucleotide sequence ID" value="XM_045238749.1"/>
</dbReference>
<proteinExistence type="predicted"/>
<organism evidence="2 3">
    <name type="scientific">Caenorhabditis briggsae</name>
    <dbReference type="NCBI Taxonomy" id="6238"/>
    <lineage>
        <taxon>Eukaryota</taxon>
        <taxon>Metazoa</taxon>
        <taxon>Ecdysozoa</taxon>
        <taxon>Nematoda</taxon>
        <taxon>Chromadorea</taxon>
        <taxon>Rhabditida</taxon>
        <taxon>Rhabditina</taxon>
        <taxon>Rhabditomorpha</taxon>
        <taxon>Rhabditoidea</taxon>
        <taxon>Rhabditidae</taxon>
        <taxon>Peloderinae</taxon>
        <taxon>Caenorhabditis</taxon>
    </lineage>
</organism>
<dbReference type="KEGG" id="cbr:CBG_27396"/>
<dbReference type="Proteomes" id="UP000008549">
    <property type="component" value="Unassembled WGS sequence"/>
</dbReference>
<dbReference type="GeneID" id="68918849"/>
<evidence type="ECO:0000256" key="1">
    <source>
        <dbReference type="SAM" id="SignalP"/>
    </source>
</evidence>